<organism evidence="3 4">
    <name type="scientific">Alteromonas confluentis</name>
    <dbReference type="NCBI Taxonomy" id="1656094"/>
    <lineage>
        <taxon>Bacteria</taxon>
        <taxon>Pseudomonadati</taxon>
        <taxon>Pseudomonadota</taxon>
        <taxon>Gammaproteobacteria</taxon>
        <taxon>Alteromonadales</taxon>
        <taxon>Alteromonadaceae</taxon>
        <taxon>Alteromonas/Salinimonas group</taxon>
        <taxon>Alteromonas</taxon>
    </lineage>
</organism>
<dbReference type="NCBIfam" id="NF002968">
    <property type="entry name" value="PRK03642.1"/>
    <property type="match status" value="1"/>
</dbReference>
<dbReference type="Gene3D" id="3.40.80.10">
    <property type="entry name" value="Peptidoglycan recognition protein-like"/>
    <property type="match status" value="1"/>
</dbReference>
<dbReference type="STRING" id="1656094.BFC18_17150"/>
<dbReference type="GO" id="GO:0009253">
    <property type="term" value="P:peptidoglycan catabolic process"/>
    <property type="evidence" value="ECO:0007669"/>
    <property type="project" value="InterPro"/>
</dbReference>
<dbReference type="Gene3D" id="3.40.710.10">
    <property type="entry name" value="DD-peptidase/beta-lactamase superfamily"/>
    <property type="match status" value="1"/>
</dbReference>
<dbReference type="SMART" id="SM00644">
    <property type="entry name" value="Ami_2"/>
    <property type="match status" value="1"/>
</dbReference>
<dbReference type="CDD" id="cd06583">
    <property type="entry name" value="PGRP"/>
    <property type="match status" value="1"/>
</dbReference>
<dbReference type="Pfam" id="PF01510">
    <property type="entry name" value="Amidase_2"/>
    <property type="match status" value="1"/>
</dbReference>
<feature type="domain" description="N-acetylmuramoyl-L-alanine amidase" evidence="2">
    <location>
        <begin position="27"/>
        <end position="190"/>
    </location>
</feature>
<keyword evidence="1" id="KW-0378">Hydrolase</keyword>
<sequence>MSLPLWLSRSLLMLLSAVVMIGCAGQYQQMPSKNVGERIKLVVIHYTAIDYQKSVHTLVDEGGLSSHYLVTDPNDASFDGDNASVIQLVDESRRAWHAGKGQWQGRNHLNDTSIGIEVVNVSHCEVSVEYANAPGEHSRHRLCTYPDYHPQQIEQIISLMQGILLRNPDITPTAIVGHADIAFSRKSDPGPRFPWYQLYLAGIGAWYDAAELKEHWEQFTPALPSVGLMQAALQAYGYGVVETGIADEQTIDALFAFQMHFVQDNVSGTLDSETAATLFALLEKYFPQKHRKLMARYTNEQQRLAAGAAEPQVKLGQIDAVFPQQDRSTRTEVNDKLGFKAFKGQGEMLLTPHSTTQAQIKINGELLTLDDPLEAGQTYTYSLQRRTHTGTNTFELVSLSAPEDTLQVVIPWPVLTDATQKWQSEFTEVDKLINQDIEDGFPGAVLLVIKDGQIVKRTAYGNALKFDENGQPLANPQPMMPGTLFDVASNTKMFATNLALMKLVSEGKLDVDTPLYHYLPEYTGDGREARTVRDLLSHHSGYGPEVRFFEPGPGRMAKFKSRDKQHTSTLLTTAVPFREGNRQHTAYSDTNFMLLGLLVERITGMSLDRYCEQFIYAPLRLNHTLFNPLEKGILPSQIAATEINGNSRSGHITFPGIRTHTLRGEVHDEKAWYSMGGVSGHAGLFSNVDDFAVLMQMLINGGGYDKVTMLDKDTLSLFTAPSSANQGFGLGWRRAADGRNRWHFGPYASSTAFGHTGWTGTATVIDPAQNLAIVLFTNARHTPVENTANGGLTFAGSQFETAGYGSVITRIYEALLNH</sequence>
<dbReference type="InterPro" id="IPR002502">
    <property type="entry name" value="Amidase_domain"/>
</dbReference>
<evidence type="ECO:0000256" key="1">
    <source>
        <dbReference type="ARBA" id="ARBA00022801"/>
    </source>
</evidence>
<dbReference type="InterPro" id="IPR012338">
    <property type="entry name" value="Beta-lactam/transpept-like"/>
</dbReference>
<dbReference type="PANTHER" id="PTHR43283:SF11">
    <property type="entry name" value="BETA-LACTAMASE-RELATED DOMAIN-CONTAINING PROTEIN"/>
    <property type="match status" value="1"/>
</dbReference>
<dbReference type="SUPFAM" id="SSF47090">
    <property type="entry name" value="PGBD-like"/>
    <property type="match status" value="1"/>
</dbReference>
<proteinExistence type="predicted"/>
<keyword evidence="4" id="KW-1185">Reference proteome</keyword>
<dbReference type="InterPro" id="IPR001466">
    <property type="entry name" value="Beta-lactam-related"/>
</dbReference>
<reference evidence="3 4" key="1">
    <citation type="submission" date="2016-08" db="EMBL/GenBank/DDBJ databases">
        <authorList>
            <person name="Seilhamer J.J."/>
        </authorList>
    </citation>
    <scope>NUCLEOTIDE SEQUENCE [LARGE SCALE GENOMIC DNA]</scope>
    <source>
        <strain evidence="3 4">KCTC 42603</strain>
    </source>
</reference>
<dbReference type="Proteomes" id="UP000175691">
    <property type="component" value="Unassembled WGS sequence"/>
</dbReference>
<dbReference type="InterPro" id="IPR036365">
    <property type="entry name" value="PGBD-like_sf"/>
</dbReference>
<dbReference type="InterPro" id="IPR036366">
    <property type="entry name" value="PGBDSf"/>
</dbReference>
<comment type="caution">
    <text evidence="3">The sequence shown here is derived from an EMBL/GenBank/DDBJ whole genome shotgun (WGS) entry which is preliminary data.</text>
</comment>
<evidence type="ECO:0000313" key="4">
    <source>
        <dbReference type="Proteomes" id="UP000175691"/>
    </source>
</evidence>
<gene>
    <name evidence="3" type="ORF">BFC18_17150</name>
</gene>
<dbReference type="Pfam" id="PF01471">
    <property type="entry name" value="PG_binding_1"/>
    <property type="match status" value="1"/>
</dbReference>
<protein>
    <submittedName>
        <fullName evidence="3">N-acetylmuramoyl-L-alanine amidase</fullName>
    </submittedName>
</protein>
<dbReference type="SUPFAM" id="SSF55846">
    <property type="entry name" value="N-acetylmuramoyl-L-alanine amidase-like"/>
    <property type="match status" value="1"/>
</dbReference>
<dbReference type="FunFam" id="3.40.80.10:FF:000003">
    <property type="entry name" value="N-acetylmuramoyl-L-alanine amidase"/>
    <property type="match status" value="1"/>
</dbReference>
<dbReference type="AlphaFoldDB" id="A0A1E7Z8I0"/>
<name>A0A1E7Z8I0_9ALTE</name>
<dbReference type="EMBL" id="MDHN01000037">
    <property type="protein sequence ID" value="OFC69787.1"/>
    <property type="molecule type" value="Genomic_DNA"/>
</dbReference>
<dbReference type="OrthoDB" id="9794842at2"/>
<dbReference type="Gene3D" id="1.10.101.10">
    <property type="entry name" value="PGBD-like superfamily/PGBD"/>
    <property type="match status" value="1"/>
</dbReference>
<dbReference type="InterPro" id="IPR036505">
    <property type="entry name" value="Amidase/PGRP_sf"/>
</dbReference>
<evidence type="ECO:0000259" key="2">
    <source>
        <dbReference type="SMART" id="SM00644"/>
    </source>
</evidence>
<dbReference type="InterPro" id="IPR002477">
    <property type="entry name" value="Peptidoglycan-bd-like"/>
</dbReference>
<accession>A0A1E7Z8I0</accession>
<evidence type="ECO:0000313" key="3">
    <source>
        <dbReference type="EMBL" id="OFC69787.1"/>
    </source>
</evidence>
<dbReference type="GO" id="GO:0008745">
    <property type="term" value="F:N-acetylmuramoyl-L-alanine amidase activity"/>
    <property type="evidence" value="ECO:0007669"/>
    <property type="project" value="InterPro"/>
</dbReference>
<dbReference type="SUPFAM" id="SSF56601">
    <property type="entry name" value="beta-lactamase/transpeptidase-like"/>
    <property type="match status" value="1"/>
</dbReference>
<dbReference type="Pfam" id="PF00144">
    <property type="entry name" value="Beta-lactamase"/>
    <property type="match status" value="1"/>
</dbReference>
<dbReference type="PANTHER" id="PTHR43283">
    <property type="entry name" value="BETA-LACTAMASE-RELATED"/>
    <property type="match status" value="1"/>
</dbReference>
<dbReference type="InterPro" id="IPR050789">
    <property type="entry name" value="Diverse_Enzym_Activities"/>
</dbReference>